<reference evidence="1" key="1">
    <citation type="journal article" date="2021" name="PLoS Biol.">
        <title>Systematic exploration of Escherichia coli phage-host interactions with the BASEL phage collection.</title>
        <authorList>
            <person name="Maffei E."/>
            <person name="Shaidullina A."/>
            <person name="Burkolter M."/>
            <person name="Heyer Y."/>
            <person name="Estermann F."/>
            <person name="Druelle V."/>
            <person name="Sauer P."/>
            <person name="Willi L."/>
            <person name="Michaelis S."/>
            <person name="Hilbi H."/>
            <person name="Thaler D.S."/>
            <person name="Harms A."/>
        </authorList>
    </citation>
    <scope>NUCLEOTIDE SEQUENCE</scope>
    <source>
        <strain evidence="1">Bas01</strain>
    </source>
</reference>
<dbReference type="Proteomes" id="UP000827883">
    <property type="component" value="Segment"/>
</dbReference>
<keyword evidence="2" id="KW-1185">Reference proteome</keyword>
<organism evidence="1 2">
    <name type="scientific">Escherichia phage AugustePiccard</name>
    <dbReference type="NCBI Taxonomy" id="2851954"/>
    <lineage>
        <taxon>Viruses</taxon>
        <taxon>Duplodnaviria</taxon>
        <taxon>Heunggongvirae</taxon>
        <taxon>Uroviricota</taxon>
        <taxon>Caudoviricetes</taxon>
        <taxon>Drexlerviridae</taxon>
        <taxon>Braunvirinae</taxon>
        <taxon>Augustepiccardvirus</taxon>
        <taxon>Augustepiccardvirus augustepiccard</taxon>
    </lineage>
</organism>
<dbReference type="EMBL" id="MZ501051">
    <property type="protein sequence ID" value="QXV76136.1"/>
    <property type="molecule type" value="Genomic_DNA"/>
</dbReference>
<evidence type="ECO:0000313" key="2">
    <source>
        <dbReference type="Proteomes" id="UP000827883"/>
    </source>
</evidence>
<evidence type="ECO:0000313" key="1">
    <source>
        <dbReference type="EMBL" id="QXV76136.1"/>
    </source>
</evidence>
<gene>
    <name evidence="1" type="ORF">bas01_0005</name>
</gene>
<accession>A0AAE8AX93</accession>
<name>A0AAE8AX93_9CAUD</name>
<protein>
    <submittedName>
        <fullName evidence="1">Uncharacterized protein</fullName>
    </submittedName>
</protein>
<proteinExistence type="predicted"/>
<sequence length="126" mass="14644">MTKKSKAVYLGNTEGEYYGFTVGNEYDVHNYETEDNFIGTFGDDGGYRHIKNGAFHKFELLEDYDFVTESECAVMPLSSDKQPELRYFINGHEFNKIEFENVRYTVNQLDEGGVKCDTIKFEVKFE</sequence>